<organism evidence="2 3">
    <name type="scientific">Actinomadura litoris</name>
    <dbReference type="NCBI Taxonomy" id="2678616"/>
    <lineage>
        <taxon>Bacteria</taxon>
        <taxon>Bacillati</taxon>
        <taxon>Actinomycetota</taxon>
        <taxon>Actinomycetes</taxon>
        <taxon>Streptosporangiales</taxon>
        <taxon>Thermomonosporaceae</taxon>
        <taxon>Actinomadura</taxon>
    </lineage>
</organism>
<feature type="compositionally biased region" description="Gly residues" evidence="1">
    <location>
        <begin position="59"/>
        <end position="71"/>
    </location>
</feature>
<proteinExistence type="predicted"/>
<dbReference type="Proteomes" id="UP000432015">
    <property type="component" value="Unassembled WGS sequence"/>
</dbReference>
<feature type="compositionally biased region" description="Basic and acidic residues" evidence="1">
    <location>
        <begin position="16"/>
        <end position="57"/>
    </location>
</feature>
<comment type="caution">
    <text evidence="2">The sequence shown here is derived from an EMBL/GenBank/DDBJ whole genome shotgun (WGS) entry which is preliminary data.</text>
</comment>
<dbReference type="RefSeq" id="WP_156219261.1">
    <property type="nucleotide sequence ID" value="NZ_WOFH01000010.1"/>
</dbReference>
<keyword evidence="3" id="KW-1185">Reference proteome</keyword>
<gene>
    <name evidence="2" type="ORF">GNZ18_26455</name>
</gene>
<evidence type="ECO:0000256" key="1">
    <source>
        <dbReference type="SAM" id="MobiDB-lite"/>
    </source>
</evidence>
<evidence type="ECO:0000313" key="2">
    <source>
        <dbReference type="EMBL" id="MUN40112.1"/>
    </source>
</evidence>
<name>A0A7K1L6R3_9ACTN</name>
<dbReference type="EMBL" id="WOFH01000010">
    <property type="protein sequence ID" value="MUN40112.1"/>
    <property type="molecule type" value="Genomic_DNA"/>
</dbReference>
<evidence type="ECO:0000313" key="3">
    <source>
        <dbReference type="Proteomes" id="UP000432015"/>
    </source>
</evidence>
<protein>
    <submittedName>
        <fullName evidence="2">Antitoxin</fullName>
    </submittedName>
</protein>
<dbReference type="InterPro" id="IPR028037">
    <property type="entry name" value="Antitoxin_Rv0909/MT0933"/>
</dbReference>
<dbReference type="AlphaFoldDB" id="A0A7K1L6R3"/>
<dbReference type="Pfam" id="PF14013">
    <property type="entry name" value="MT0933_antitox"/>
    <property type="match status" value="1"/>
</dbReference>
<feature type="region of interest" description="Disordered" evidence="1">
    <location>
        <begin position="1"/>
        <end position="71"/>
    </location>
</feature>
<accession>A0A7K1L6R3</accession>
<sequence>MSIVDKVKQMLGQHSDQARKTVDKGGDMIDRKTGGKHSDKIDRAQEKAGDYIDRNDEGGPSGGAPGGGQPA</sequence>
<reference evidence="2 3" key="1">
    <citation type="submission" date="2019-11" db="EMBL/GenBank/DDBJ databases">
        <authorList>
            <person name="Cao P."/>
        </authorList>
    </citation>
    <scope>NUCLEOTIDE SEQUENCE [LARGE SCALE GENOMIC DNA]</scope>
    <source>
        <strain evidence="2 3">NEAU-AAG5</strain>
    </source>
</reference>